<feature type="region of interest" description="Disordered" evidence="1">
    <location>
        <begin position="1"/>
        <end position="50"/>
    </location>
</feature>
<dbReference type="OrthoDB" id="3032433at2759"/>
<feature type="compositionally biased region" description="Polar residues" evidence="1">
    <location>
        <begin position="1"/>
        <end position="14"/>
    </location>
</feature>
<dbReference type="EMBL" id="DS547093">
    <property type="protein sequence ID" value="EDR13200.1"/>
    <property type="molecule type" value="Genomic_DNA"/>
</dbReference>
<dbReference type="KEGG" id="lbc:LACBIDRAFT_322691"/>
<evidence type="ECO:0000313" key="2">
    <source>
        <dbReference type="EMBL" id="EDR13200.1"/>
    </source>
</evidence>
<feature type="compositionally biased region" description="Polar residues" evidence="1">
    <location>
        <begin position="23"/>
        <end position="32"/>
    </location>
</feature>
<name>B0CX68_LACBS</name>
<keyword evidence="3" id="KW-1185">Reference proteome</keyword>
<accession>B0CX68</accession>
<protein>
    <submittedName>
        <fullName evidence="2">Predicted protein</fullName>
    </submittedName>
</protein>
<dbReference type="Proteomes" id="UP000001194">
    <property type="component" value="Unassembled WGS sequence"/>
</dbReference>
<dbReference type="HOGENOM" id="CLU_1726638_0_0_1"/>
<gene>
    <name evidence="2" type="ORF">LACBIDRAFT_322691</name>
</gene>
<reference evidence="2 3" key="1">
    <citation type="journal article" date="2008" name="Nature">
        <title>The genome of Laccaria bicolor provides insights into mycorrhizal symbiosis.</title>
        <authorList>
            <person name="Martin F."/>
            <person name="Aerts A."/>
            <person name="Ahren D."/>
            <person name="Brun A."/>
            <person name="Danchin E.G.J."/>
            <person name="Duchaussoy F."/>
            <person name="Gibon J."/>
            <person name="Kohler A."/>
            <person name="Lindquist E."/>
            <person name="Pereda V."/>
            <person name="Salamov A."/>
            <person name="Shapiro H.J."/>
            <person name="Wuyts J."/>
            <person name="Blaudez D."/>
            <person name="Buee M."/>
            <person name="Brokstein P."/>
            <person name="Canbaeck B."/>
            <person name="Cohen D."/>
            <person name="Courty P.E."/>
            <person name="Coutinho P.M."/>
            <person name="Delaruelle C."/>
            <person name="Detter J.C."/>
            <person name="Deveau A."/>
            <person name="DiFazio S."/>
            <person name="Duplessis S."/>
            <person name="Fraissinet-Tachet L."/>
            <person name="Lucic E."/>
            <person name="Frey-Klett P."/>
            <person name="Fourrey C."/>
            <person name="Feussner I."/>
            <person name="Gay G."/>
            <person name="Grimwood J."/>
            <person name="Hoegger P.J."/>
            <person name="Jain P."/>
            <person name="Kilaru S."/>
            <person name="Labbe J."/>
            <person name="Lin Y.C."/>
            <person name="Legue V."/>
            <person name="Le Tacon F."/>
            <person name="Marmeisse R."/>
            <person name="Melayah D."/>
            <person name="Montanini B."/>
            <person name="Muratet M."/>
            <person name="Nehls U."/>
            <person name="Niculita-Hirzel H."/>
            <person name="Oudot-Le Secq M.P."/>
            <person name="Peter M."/>
            <person name="Quesneville H."/>
            <person name="Rajashekar B."/>
            <person name="Reich M."/>
            <person name="Rouhier N."/>
            <person name="Schmutz J."/>
            <person name="Yin T."/>
            <person name="Chalot M."/>
            <person name="Henrissat B."/>
            <person name="Kuees U."/>
            <person name="Lucas S."/>
            <person name="Van de Peer Y."/>
            <person name="Podila G.K."/>
            <person name="Polle A."/>
            <person name="Pukkila P.J."/>
            <person name="Richardson P.M."/>
            <person name="Rouze P."/>
            <person name="Sanders I.R."/>
            <person name="Stajich J.E."/>
            <person name="Tunlid A."/>
            <person name="Tuskan G."/>
            <person name="Grigoriev I.V."/>
        </authorList>
    </citation>
    <scope>NUCLEOTIDE SEQUENCE [LARGE SCALE GENOMIC DNA]</scope>
    <source>
        <strain evidence="3">S238N-H82 / ATCC MYA-4686</strain>
    </source>
</reference>
<organism evidence="3">
    <name type="scientific">Laccaria bicolor (strain S238N-H82 / ATCC MYA-4686)</name>
    <name type="common">Bicoloured deceiver</name>
    <name type="synonym">Laccaria laccata var. bicolor</name>
    <dbReference type="NCBI Taxonomy" id="486041"/>
    <lineage>
        <taxon>Eukaryota</taxon>
        <taxon>Fungi</taxon>
        <taxon>Dikarya</taxon>
        <taxon>Basidiomycota</taxon>
        <taxon>Agaricomycotina</taxon>
        <taxon>Agaricomycetes</taxon>
        <taxon>Agaricomycetidae</taxon>
        <taxon>Agaricales</taxon>
        <taxon>Agaricineae</taxon>
        <taxon>Hydnangiaceae</taxon>
        <taxon>Laccaria</taxon>
    </lineage>
</organism>
<dbReference type="AlphaFoldDB" id="B0CX68"/>
<proteinExistence type="predicted"/>
<sequence>MAVRLASNTTNPVRSYSDVAASRPSSPATDDGTQGAAHPIPRSNVLHTKDEVNNSVITTSVDRDVSAATKVHHNNESSLSDPIEFNTIGSKDLTKEQGSAVKEAKLRLTKEQKQKISRCYENALKIMEPNEWPPSHGKGLSNRKGKGPDPKNWGAADLSDSDLKP</sequence>
<dbReference type="InParanoid" id="B0CX68"/>
<dbReference type="RefSeq" id="XP_001875698.1">
    <property type="nucleotide sequence ID" value="XM_001875663.1"/>
</dbReference>
<feature type="region of interest" description="Disordered" evidence="1">
    <location>
        <begin position="126"/>
        <end position="165"/>
    </location>
</feature>
<evidence type="ECO:0000256" key="1">
    <source>
        <dbReference type="SAM" id="MobiDB-lite"/>
    </source>
</evidence>
<evidence type="ECO:0000313" key="3">
    <source>
        <dbReference type="Proteomes" id="UP000001194"/>
    </source>
</evidence>
<dbReference type="GeneID" id="6071621"/>